<dbReference type="EMBL" id="CAJFCV020000004">
    <property type="protein sequence ID" value="CAG9114725.1"/>
    <property type="molecule type" value="Genomic_DNA"/>
</dbReference>
<name>A0A7I8WRQ1_BURXY</name>
<evidence type="ECO:0000313" key="4">
    <source>
        <dbReference type="Proteomes" id="UP000659654"/>
    </source>
</evidence>
<feature type="compositionally biased region" description="Low complexity" evidence="1">
    <location>
        <begin position="280"/>
        <end position="308"/>
    </location>
</feature>
<protein>
    <submittedName>
        <fullName evidence="3">(pine wood nematode) hypothetical protein</fullName>
    </submittedName>
</protein>
<evidence type="ECO:0000313" key="3">
    <source>
        <dbReference type="EMBL" id="CAD5225549.1"/>
    </source>
</evidence>
<dbReference type="Proteomes" id="UP000659654">
    <property type="component" value="Unassembled WGS sequence"/>
</dbReference>
<keyword evidence="2" id="KW-0732">Signal</keyword>
<sequence length="308" mass="34110">MLHFVSLLLLVAITLAGDVTYIQNRFQGWLDGDKISVKLRFSTDSPADVIIYEDTGYTLENRTSRLRVHVSRNFYRVYDYKNETELDMKHTQKVNDTDVALTLANGTVSVKINDGTIVQLPTPIFETGLLFHGALAVNYNDATTSLLSVDIDESDRNSSYIPIPLHFTEGQCLTVNFAISTGFFALLDRFDQVPLLVNIWGTNFKVARRMVAQSTLYDIGLSGDCKDILIEYQKEGTLISICDNNITIPHPEQGPPDYYRLSIPQNYMPDYMGYSVSNGSSFTTPSTSSPSSTSSASSTSSPSSTLSS</sequence>
<evidence type="ECO:0000256" key="2">
    <source>
        <dbReference type="SAM" id="SignalP"/>
    </source>
</evidence>
<comment type="caution">
    <text evidence="3">The sequence shown here is derived from an EMBL/GenBank/DDBJ whole genome shotgun (WGS) entry which is preliminary data.</text>
</comment>
<proteinExistence type="predicted"/>
<organism evidence="3 4">
    <name type="scientific">Bursaphelenchus xylophilus</name>
    <name type="common">Pinewood nematode worm</name>
    <name type="synonym">Aphelenchoides xylophilus</name>
    <dbReference type="NCBI Taxonomy" id="6326"/>
    <lineage>
        <taxon>Eukaryota</taxon>
        <taxon>Metazoa</taxon>
        <taxon>Ecdysozoa</taxon>
        <taxon>Nematoda</taxon>
        <taxon>Chromadorea</taxon>
        <taxon>Rhabditida</taxon>
        <taxon>Tylenchina</taxon>
        <taxon>Tylenchomorpha</taxon>
        <taxon>Aphelenchoidea</taxon>
        <taxon>Aphelenchoididae</taxon>
        <taxon>Bursaphelenchus</taxon>
    </lineage>
</organism>
<feature type="region of interest" description="Disordered" evidence="1">
    <location>
        <begin position="279"/>
        <end position="308"/>
    </location>
</feature>
<reference evidence="3" key="1">
    <citation type="submission" date="2020-09" db="EMBL/GenBank/DDBJ databases">
        <authorList>
            <person name="Kikuchi T."/>
        </authorList>
    </citation>
    <scope>NUCLEOTIDE SEQUENCE</scope>
    <source>
        <strain evidence="3">Ka4C1</strain>
    </source>
</reference>
<dbReference type="AlphaFoldDB" id="A0A7I8WRQ1"/>
<accession>A0A7I8WRQ1</accession>
<feature type="chain" id="PRO_5036204415" evidence="2">
    <location>
        <begin position="17"/>
        <end position="308"/>
    </location>
</feature>
<gene>
    <name evidence="3" type="ORF">BXYJ_LOCUS8600</name>
</gene>
<dbReference type="EMBL" id="CAJFDI010000004">
    <property type="protein sequence ID" value="CAD5225549.1"/>
    <property type="molecule type" value="Genomic_DNA"/>
</dbReference>
<keyword evidence="4" id="KW-1185">Reference proteome</keyword>
<dbReference type="Proteomes" id="UP000582659">
    <property type="component" value="Unassembled WGS sequence"/>
</dbReference>
<evidence type="ECO:0000256" key="1">
    <source>
        <dbReference type="SAM" id="MobiDB-lite"/>
    </source>
</evidence>
<feature type="signal peptide" evidence="2">
    <location>
        <begin position="1"/>
        <end position="16"/>
    </location>
</feature>